<name>A0A1H2R2H6_9RHOB</name>
<gene>
    <name evidence="6" type="ORF">SAMN05444336_101214</name>
</gene>
<dbReference type="EMBL" id="FNMZ01000001">
    <property type="protein sequence ID" value="SDW13561.1"/>
    <property type="molecule type" value="Genomic_DNA"/>
</dbReference>
<dbReference type="Gene3D" id="3.40.50.300">
    <property type="entry name" value="P-loop containing nucleotide triphosphate hydrolases"/>
    <property type="match status" value="1"/>
</dbReference>
<dbReference type="InterPro" id="IPR027417">
    <property type="entry name" value="P-loop_NTPase"/>
</dbReference>
<dbReference type="InterPro" id="IPR003439">
    <property type="entry name" value="ABC_transporter-like_ATP-bd"/>
</dbReference>
<dbReference type="STRING" id="356660.SAMN05444336_101214"/>
<dbReference type="GO" id="GO:0015423">
    <property type="term" value="F:ABC-type maltose transporter activity"/>
    <property type="evidence" value="ECO:0007669"/>
    <property type="project" value="TreeGrafter"/>
</dbReference>
<organism evidence="6 7">
    <name type="scientific">Albimonas donghaensis</name>
    <dbReference type="NCBI Taxonomy" id="356660"/>
    <lineage>
        <taxon>Bacteria</taxon>
        <taxon>Pseudomonadati</taxon>
        <taxon>Pseudomonadota</taxon>
        <taxon>Alphaproteobacteria</taxon>
        <taxon>Rhodobacterales</taxon>
        <taxon>Paracoccaceae</taxon>
        <taxon>Albimonas</taxon>
    </lineage>
</organism>
<accession>A0A1H2R2H6</accession>
<dbReference type="Gene3D" id="2.40.50.100">
    <property type="match status" value="1"/>
</dbReference>
<evidence type="ECO:0000313" key="7">
    <source>
        <dbReference type="Proteomes" id="UP000199118"/>
    </source>
</evidence>
<dbReference type="Pfam" id="PF08402">
    <property type="entry name" value="TOBE_2"/>
    <property type="match status" value="1"/>
</dbReference>
<proteinExistence type="inferred from homology"/>
<dbReference type="FunFam" id="3.40.50.300:FF:000042">
    <property type="entry name" value="Maltose/maltodextrin ABC transporter, ATP-binding protein"/>
    <property type="match status" value="1"/>
</dbReference>
<evidence type="ECO:0000313" key="6">
    <source>
        <dbReference type="EMBL" id="SDW13561.1"/>
    </source>
</evidence>
<dbReference type="Pfam" id="PF00005">
    <property type="entry name" value="ABC_tran"/>
    <property type="match status" value="1"/>
</dbReference>
<dbReference type="GO" id="GO:0005524">
    <property type="term" value="F:ATP binding"/>
    <property type="evidence" value="ECO:0007669"/>
    <property type="project" value="UniProtKB-KW"/>
</dbReference>
<dbReference type="InterPro" id="IPR013611">
    <property type="entry name" value="Transp-assoc_OB_typ2"/>
</dbReference>
<evidence type="ECO:0000256" key="2">
    <source>
        <dbReference type="ARBA" id="ARBA00022448"/>
    </source>
</evidence>
<keyword evidence="7" id="KW-1185">Reference proteome</keyword>
<dbReference type="GO" id="GO:0016887">
    <property type="term" value="F:ATP hydrolysis activity"/>
    <property type="evidence" value="ECO:0007669"/>
    <property type="project" value="InterPro"/>
</dbReference>
<dbReference type="PANTHER" id="PTHR43875">
    <property type="entry name" value="MALTODEXTRIN IMPORT ATP-BINDING PROTEIN MSMX"/>
    <property type="match status" value="1"/>
</dbReference>
<dbReference type="PROSITE" id="PS00211">
    <property type="entry name" value="ABC_TRANSPORTER_1"/>
    <property type="match status" value="1"/>
</dbReference>
<keyword evidence="4 6" id="KW-0067">ATP-binding</keyword>
<dbReference type="PANTHER" id="PTHR43875:SF3">
    <property type="entry name" value="MALTOSE_MALTODEXTRIN IMPORT ATP-BINDING PROTEIN MALK"/>
    <property type="match status" value="1"/>
</dbReference>
<keyword evidence="3" id="KW-0547">Nucleotide-binding</keyword>
<dbReference type="SUPFAM" id="SSF50331">
    <property type="entry name" value="MOP-like"/>
    <property type="match status" value="1"/>
</dbReference>
<dbReference type="InterPro" id="IPR047641">
    <property type="entry name" value="ABC_transpr_MalK/UgpC-like"/>
</dbReference>
<dbReference type="Gene3D" id="2.40.50.140">
    <property type="entry name" value="Nucleic acid-binding proteins"/>
    <property type="match status" value="1"/>
</dbReference>
<dbReference type="InterPro" id="IPR003593">
    <property type="entry name" value="AAA+_ATPase"/>
</dbReference>
<feature type="domain" description="ABC transporter" evidence="5">
    <location>
        <begin position="4"/>
        <end position="234"/>
    </location>
</feature>
<dbReference type="GO" id="GO:0055052">
    <property type="term" value="C:ATP-binding cassette (ABC) transporter complex, substrate-binding subunit-containing"/>
    <property type="evidence" value="ECO:0007669"/>
    <property type="project" value="TreeGrafter"/>
</dbReference>
<dbReference type="RefSeq" id="WP_092679289.1">
    <property type="nucleotide sequence ID" value="NZ_FNMZ01000001.1"/>
</dbReference>
<dbReference type="PROSITE" id="PS50893">
    <property type="entry name" value="ABC_TRANSPORTER_2"/>
    <property type="match status" value="1"/>
</dbReference>
<dbReference type="InterPro" id="IPR008995">
    <property type="entry name" value="Mo/tungstate-bd_C_term_dom"/>
</dbReference>
<dbReference type="AlphaFoldDB" id="A0A1H2R2H6"/>
<comment type="similarity">
    <text evidence="1">Belongs to the ABC transporter superfamily.</text>
</comment>
<dbReference type="SUPFAM" id="SSF52540">
    <property type="entry name" value="P-loop containing nucleoside triphosphate hydrolases"/>
    <property type="match status" value="1"/>
</dbReference>
<evidence type="ECO:0000256" key="4">
    <source>
        <dbReference type="ARBA" id="ARBA00022840"/>
    </source>
</evidence>
<dbReference type="InterPro" id="IPR015855">
    <property type="entry name" value="ABC_transpr_MalK-like"/>
</dbReference>
<keyword evidence="2" id="KW-0813">Transport</keyword>
<dbReference type="GO" id="GO:1990060">
    <property type="term" value="C:maltose transport complex"/>
    <property type="evidence" value="ECO:0007669"/>
    <property type="project" value="TreeGrafter"/>
</dbReference>
<dbReference type="CDD" id="cd03301">
    <property type="entry name" value="ABC_MalK_N"/>
    <property type="match status" value="1"/>
</dbReference>
<dbReference type="OrthoDB" id="394852at2"/>
<reference evidence="6 7" key="1">
    <citation type="submission" date="2016-10" db="EMBL/GenBank/DDBJ databases">
        <authorList>
            <person name="de Groot N.N."/>
        </authorList>
    </citation>
    <scope>NUCLEOTIDE SEQUENCE [LARGE SCALE GENOMIC DNA]</scope>
    <source>
        <strain evidence="6 7">DSM 17890</strain>
    </source>
</reference>
<evidence type="ECO:0000259" key="5">
    <source>
        <dbReference type="PROSITE" id="PS50893"/>
    </source>
</evidence>
<dbReference type="InterPro" id="IPR017871">
    <property type="entry name" value="ABC_transporter-like_CS"/>
</dbReference>
<protein>
    <submittedName>
        <fullName evidence="6">Carbohydrate ABC transporter ATP-binding protein, CUT1 family</fullName>
    </submittedName>
</protein>
<dbReference type="InterPro" id="IPR012340">
    <property type="entry name" value="NA-bd_OB-fold"/>
</dbReference>
<sequence length="369" mass="38666">MAGIALRNLTRRFGDSVAVDGLNLEIEDGEFVVLVGPSGCGKTTTLRMLAGLEPTSEGRVEIAGRDVTPLPARDRNLAMVFQSYALYPHMSVEENIGFALRLAGRSRAETAAAVAAAAGRLEIGHLLSRRPRELSGGQRQRVAVARCIVREPHAFLFDEPLSNLDARLRGSARVEISRLQAQLGMTTLYVTHDQVEAMTMAHRIVLMEGGRIRQQGAPMDLYERPADLFVAGFLGAPAMNLIPGVIEPGPRGPVFAAAGLSLPAPLGAPEGPATLGLRPEALSPGDPGPGEIALRGRVDHVERLGAETVVQLSVGEAGAISLTARLPGAAAPGRGAPMALRAPVSALHAFGADGRRVALGAEARELAPA</sequence>
<evidence type="ECO:0000256" key="3">
    <source>
        <dbReference type="ARBA" id="ARBA00022741"/>
    </source>
</evidence>
<evidence type="ECO:0000256" key="1">
    <source>
        <dbReference type="ARBA" id="ARBA00005417"/>
    </source>
</evidence>
<dbReference type="SMART" id="SM00382">
    <property type="entry name" value="AAA"/>
    <property type="match status" value="1"/>
</dbReference>
<dbReference type="Proteomes" id="UP000199118">
    <property type="component" value="Unassembled WGS sequence"/>
</dbReference>